<dbReference type="GO" id="GO:1905502">
    <property type="term" value="F:acetyl-CoA binding"/>
    <property type="evidence" value="ECO:0007669"/>
    <property type="project" value="TreeGrafter"/>
</dbReference>
<feature type="domain" description="N-acetyltransferase" evidence="2">
    <location>
        <begin position="135"/>
        <end position="288"/>
    </location>
</feature>
<dbReference type="PANTHER" id="PTHR13538:SF4">
    <property type="entry name" value="N-ALPHA-ACETYLTRANSFERASE 80"/>
    <property type="match status" value="1"/>
</dbReference>
<feature type="region of interest" description="Disordered" evidence="1">
    <location>
        <begin position="309"/>
        <end position="386"/>
    </location>
</feature>
<dbReference type="InterPro" id="IPR000182">
    <property type="entry name" value="GNAT_dom"/>
</dbReference>
<feature type="compositionally biased region" description="Low complexity" evidence="1">
    <location>
        <begin position="314"/>
        <end position="325"/>
    </location>
</feature>
<dbReference type="Ensembl" id="ENSPLAT00000018882.1">
    <property type="protein sequence ID" value="ENSPLAP00000011476.1"/>
    <property type="gene ID" value="ENSPLAG00000014589.1"/>
</dbReference>
<dbReference type="InterPro" id="IPR016181">
    <property type="entry name" value="Acyl_CoA_acyltransferase"/>
</dbReference>
<dbReference type="GeneTree" id="ENSGT00390000000980"/>
<dbReference type="PANTHER" id="PTHR13538">
    <property type="entry name" value="N-ACETYLTRANSFERASE 6"/>
    <property type="match status" value="1"/>
</dbReference>
<dbReference type="GO" id="GO:0008080">
    <property type="term" value="F:N-acetyltransferase activity"/>
    <property type="evidence" value="ECO:0007669"/>
    <property type="project" value="InterPro"/>
</dbReference>
<reference evidence="3" key="1">
    <citation type="submission" date="2025-08" db="UniProtKB">
        <authorList>
            <consortium name="Ensembl"/>
        </authorList>
    </citation>
    <scope>IDENTIFICATION</scope>
</reference>
<evidence type="ECO:0000313" key="4">
    <source>
        <dbReference type="Proteomes" id="UP000261500"/>
    </source>
</evidence>
<name>A0A3B3UFD8_9TELE</name>
<dbReference type="Gene3D" id="3.40.630.30">
    <property type="match status" value="1"/>
</dbReference>
<organism evidence="3 4">
    <name type="scientific">Poecilia latipinna</name>
    <name type="common">sailfin molly</name>
    <dbReference type="NCBI Taxonomy" id="48699"/>
    <lineage>
        <taxon>Eukaryota</taxon>
        <taxon>Metazoa</taxon>
        <taxon>Chordata</taxon>
        <taxon>Craniata</taxon>
        <taxon>Vertebrata</taxon>
        <taxon>Euteleostomi</taxon>
        <taxon>Actinopterygii</taxon>
        <taxon>Neopterygii</taxon>
        <taxon>Teleostei</taxon>
        <taxon>Neoteleostei</taxon>
        <taxon>Acanthomorphata</taxon>
        <taxon>Ovalentaria</taxon>
        <taxon>Atherinomorphae</taxon>
        <taxon>Cyprinodontiformes</taxon>
        <taxon>Poeciliidae</taxon>
        <taxon>Poeciliinae</taxon>
        <taxon>Poecilia</taxon>
    </lineage>
</organism>
<dbReference type="InterPro" id="IPR039840">
    <property type="entry name" value="NAA80"/>
</dbReference>
<dbReference type="CDD" id="cd04301">
    <property type="entry name" value="NAT_SF"/>
    <property type="match status" value="1"/>
</dbReference>
<reference evidence="3" key="2">
    <citation type="submission" date="2025-09" db="UniProtKB">
        <authorList>
            <consortium name="Ensembl"/>
        </authorList>
    </citation>
    <scope>IDENTIFICATION</scope>
</reference>
<dbReference type="Pfam" id="PF00583">
    <property type="entry name" value="Acetyltransf_1"/>
    <property type="match status" value="1"/>
</dbReference>
<keyword evidence="4" id="KW-1185">Reference proteome</keyword>
<proteinExistence type="predicted"/>
<dbReference type="STRING" id="48699.ENSPLAP00000011476"/>
<dbReference type="AlphaFoldDB" id="A0A3B3UFD8"/>
<feature type="compositionally biased region" description="Pro residues" evidence="1">
    <location>
        <begin position="326"/>
        <end position="372"/>
    </location>
</feature>
<accession>A0A3B3UFD8</accession>
<dbReference type="Proteomes" id="UP000261500">
    <property type="component" value="Unplaced"/>
</dbReference>
<protein>
    <submittedName>
        <fullName evidence="3">N-alpha-acetyltransferase 80, NatH catalytic subunit</fullName>
    </submittedName>
</protein>
<sequence>MIKHRNRILRKGIRQKLDFTPLNGLNLYSTSSNHFGHSKHFTLESHSSIQAHIYTPICRTVGNLGLSALPKDILTCGRRKLESNLQPSDHQMTILPTQPQSPQNLPNSHYGEKVSLLDGDVQKSKHDDAEEAGRIHVVPIHGRPDLLVPCADLVNSEWRRSQAARVHSLQKSCSEFPVCLVLLQGPRGTEERLLGHARLTRVVGHGSSLFVESVVVSKQERGKGYGRVLMEETELYAKRRGFKRLCLTTHDKQHFYAHLGYVLSTPVQSKGAVMALLPTGMLMRLSRAPNAEANPSKQTPTRMEDVECTCVDGLPSPSNLQNPLSLSPPPRPLSSIPPPPPPPPCPLPSVPPPPPPTSLSSSVPPPSPPPPQFSGDPVIQTLTETPYRDARGVPIFWMHKDI</sequence>
<evidence type="ECO:0000259" key="2">
    <source>
        <dbReference type="PROSITE" id="PS51186"/>
    </source>
</evidence>
<evidence type="ECO:0000256" key="1">
    <source>
        <dbReference type="SAM" id="MobiDB-lite"/>
    </source>
</evidence>
<evidence type="ECO:0000313" key="3">
    <source>
        <dbReference type="Ensembl" id="ENSPLAP00000011476.1"/>
    </source>
</evidence>
<dbReference type="PROSITE" id="PS51186">
    <property type="entry name" value="GNAT"/>
    <property type="match status" value="1"/>
</dbReference>
<dbReference type="SUPFAM" id="SSF55729">
    <property type="entry name" value="Acyl-CoA N-acyltransferases (Nat)"/>
    <property type="match status" value="1"/>
</dbReference>
<dbReference type="GO" id="GO:0005737">
    <property type="term" value="C:cytoplasm"/>
    <property type="evidence" value="ECO:0007669"/>
    <property type="project" value="TreeGrafter"/>
</dbReference>